<protein>
    <submittedName>
        <fullName evidence="1">Uncharacterized protein</fullName>
    </submittedName>
</protein>
<gene>
    <name evidence="1" type="ORF">CSSPTR1EN2_LOCUS15392</name>
</gene>
<keyword evidence="2" id="KW-1185">Reference proteome</keyword>
<dbReference type="EMBL" id="OZ019895">
    <property type="protein sequence ID" value="CAK9220323.1"/>
    <property type="molecule type" value="Genomic_DNA"/>
</dbReference>
<dbReference type="Proteomes" id="UP001497512">
    <property type="component" value="Chromosome 3"/>
</dbReference>
<evidence type="ECO:0000313" key="1">
    <source>
        <dbReference type="EMBL" id="CAK9220323.1"/>
    </source>
</evidence>
<sequence length="128" mass="15263">MEKRRNGKAQPMQDIDLYRHLSKDNAQIVEESKIKYVCDALTYKVLSNVKKQSFLGEWVEKRLRQGRMYMDGKYNDRPTSLWKQWKGVVTSNLDKSKVDHNNFRHMDLRDRVAFHEIIRDSARGYAEL</sequence>
<reference evidence="1" key="1">
    <citation type="submission" date="2024-02" db="EMBL/GenBank/DDBJ databases">
        <authorList>
            <consortium name="ELIXIR-Norway"/>
            <consortium name="Elixir Norway"/>
        </authorList>
    </citation>
    <scope>NUCLEOTIDE SEQUENCE</scope>
</reference>
<name>A0ABP0UK15_9BRYO</name>
<accession>A0ABP0UK15</accession>
<proteinExistence type="predicted"/>
<evidence type="ECO:0000313" key="2">
    <source>
        <dbReference type="Proteomes" id="UP001497512"/>
    </source>
</evidence>
<organism evidence="1 2">
    <name type="scientific">Sphagnum troendelagicum</name>
    <dbReference type="NCBI Taxonomy" id="128251"/>
    <lineage>
        <taxon>Eukaryota</taxon>
        <taxon>Viridiplantae</taxon>
        <taxon>Streptophyta</taxon>
        <taxon>Embryophyta</taxon>
        <taxon>Bryophyta</taxon>
        <taxon>Sphagnophytina</taxon>
        <taxon>Sphagnopsida</taxon>
        <taxon>Sphagnales</taxon>
        <taxon>Sphagnaceae</taxon>
        <taxon>Sphagnum</taxon>
    </lineage>
</organism>